<reference evidence="7" key="1">
    <citation type="submission" date="2017-09" db="EMBL/GenBank/DDBJ databases">
        <title>Depth-based differentiation of microbial function through sediment-hosted aquifers and enrichment of novel symbionts in the deep terrestrial subsurface.</title>
        <authorList>
            <person name="Probst A.J."/>
            <person name="Ladd B."/>
            <person name="Jarett J.K."/>
            <person name="Geller-Mcgrath D.E."/>
            <person name="Sieber C.M.K."/>
            <person name="Emerson J.B."/>
            <person name="Anantharaman K."/>
            <person name="Thomas B.C."/>
            <person name="Malmstrom R."/>
            <person name="Stieglmeier M."/>
            <person name="Klingl A."/>
            <person name="Woyke T."/>
            <person name="Ryan C.M."/>
            <person name="Banfield J.F."/>
        </authorList>
    </citation>
    <scope>NUCLEOTIDE SEQUENCE [LARGE SCALE GENOMIC DNA]</scope>
</reference>
<dbReference type="SUPFAM" id="SSF88688">
    <property type="entry name" value="Families 57/38 glycoside transferase middle domain"/>
    <property type="match status" value="1"/>
</dbReference>
<dbReference type="Proteomes" id="UP000229703">
    <property type="component" value="Unassembled WGS sequence"/>
</dbReference>
<name>A0A2M7M2B6_9BACT</name>
<dbReference type="Gene3D" id="2.70.98.30">
    <property type="entry name" value="Golgi alpha-mannosidase II, domain 4"/>
    <property type="match status" value="1"/>
</dbReference>
<gene>
    <name evidence="6" type="ORF">COZ37_05785</name>
</gene>
<organism evidence="6 7">
    <name type="scientific">bacterium (Candidatus Ratteibacteria) CG_4_10_14_3_um_filter_41_18</name>
    <dbReference type="NCBI Taxonomy" id="2014287"/>
    <lineage>
        <taxon>Bacteria</taxon>
        <taxon>Candidatus Ratteibacteria</taxon>
    </lineage>
</organism>
<evidence type="ECO:0000256" key="4">
    <source>
        <dbReference type="ARBA" id="ARBA00023295"/>
    </source>
</evidence>
<dbReference type="InterPro" id="IPR041147">
    <property type="entry name" value="GH38_C"/>
</dbReference>
<sequence>MRGNFEIPYNELKLPGNIFSWEGVDGSRILAIRPDGSYQTEEDNLEDAIFNAEKQIPEHCRHGLCFIGVGNHGGGATREILEIIKKLKHKKGMPTLRFSNLEEFIKEYLKSKPDIPVYQGELEHHAQGCYSTVFKVKKLNRSTEHLLLTAEKFAVVEETISSQNPKRKVPRNYLKQAWENLLLNQFHDVLPGTSISEAYADVFDIFGASRHSANKILWISLQKLAEKIDTQGEGTPVVIFNPHSWQIKAPVDIEWMLGYRPKKEKYDKISVIDDTGKKLISQLQQSSSITGWQWRKRICFVANIPAFGYRVFKLLASPGDFLVKDSKQYSVKIGKKYIENKFLKLTWGKHDCFTSLFDKKNNMELFSGSTAEFIVIKDESDTWGHGKLEFRDEIGRFRMKKIEILERGPVQAVVRGKGGWNKSKVEMDWILYNSLFYVDLRVTVDWREKHKILKLSFPLNACGITTAEIPYGAIERSPSGTEEPMNQWIDVTGDWQDKKGKKTRYGLAIADDSLYGYDIKNNEVRVTILRSPLYAMDQSGNKDKTVRPKYMNQGIHSFKCRLIPHSGSWQKAQLINFAYELNQPPIPFVTYSHQGPWTKKSSWISIKPNNLLLTSMKMAEDSDNIILRLFESTGVRTLAKVNLPVWAMEIRTFWQPFEIKSISINIQRKQWSEVDLMEKGT</sequence>
<dbReference type="InterPro" id="IPR000602">
    <property type="entry name" value="Glyco_hydro_38_N"/>
</dbReference>
<comment type="similarity">
    <text evidence="1">Belongs to the glycosyl hydrolase 38 family.</text>
</comment>
<dbReference type="InterPro" id="IPR027291">
    <property type="entry name" value="Glyco_hydro_38_N_sf"/>
</dbReference>
<dbReference type="InterPro" id="IPR028995">
    <property type="entry name" value="Glyco_hydro_57/38_cen_sf"/>
</dbReference>
<dbReference type="GO" id="GO:0009313">
    <property type="term" value="P:oligosaccharide catabolic process"/>
    <property type="evidence" value="ECO:0007669"/>
    <property type="project" value="TreeGrafter"/>
</dbReference>
<dbReference type="SUPFAM" id="SSF74650">
    <property type="entry name" value="Galactose mutarotase-like"/>
    <property type="match status" value="1"/>
</dbReference>
<dbReference type="Pfam" id="PF09261">
    <property type="entry name" value="Alpha-mann_mid"/>
    <property type="match status" value="1"/>
</dbReference>
<dbReference type="Pfam" id="PF17677">
    <property type="entry name" value="Glyco_hydro38C2"/>
    <property type="match status" value="1"/>
</dbReference>
<dbReference type="GO" id="GO:0046872">
    <property type="term" value="F:metal ion binding"/>
    <property type="evidence" value="ECO:0007669"/>
    <property type="project" value="UniProtKB-KW"/>
</dbReference>
<dbReference type="InterPro" id="IPR015341">
    <property type="entry name" value="Glyco_hydro_38_cen"/>
</dbReference>
<dbReference type="Pfam" id="PF01074">
    <property type="entry name" value="Glyco_hydro_38N"/>
    <property type="match status" value="1"/>
</dbReference>
<evidence type="ECO:0000256" key="2">
    <source>
        <dbReference type="ARBA" id="ARBA00022723"/>
    </source>
</evidence>
<evidence type="ECO:0000256" key="3">
    <source>
        <dbReference type="ARBA" id="ARBA00022801"/>
    </source>
</evidence>
<dbReference type="PANTHER" id="PTHR46017">
    <property type="entry name" value="ALPHA-MANNOSIDASE 2C1"/>
    <property type="match status" value="1"/>
</dbReference>
<keyword evidence="2" id="KW-0479">Metal-binding</keyword>
<dbReference type="SUPFAM" id="SSF88713">
    <property type="entry name" value="Glycoside hydrolase/deacetylase"/>
    <property type="match status" value="1"/>
</dbReference>
<dbReference type="Gene3D" id="1.20.1270.50">
    <property type="entry name" value="Glycoside hydrolase family 38, central domain"/>
    <property type="match status" value="1"/>
</dbReference>
<dbReference type="Gene3D" id="3.20.110.10">
    <property type="entry name" value="Glycoside hydrolase 38, N terminal domain"/>
    <property type="match status" value="1"/>
</dbReference>
<dbReference type="Pfam" id="PF07748">
    <property type="entry name" value="Glyco_hydro_38C"/>
    <property type="match status" value="1"/>
</dbReference>
<feature type="domain" description="Glycoside hydrolase family 38 central" evidence="5">
    <location>
        <begin position="124"/>
        <end position="206"/>
    </location>
</feature>
<evidence type="ECO:0000313" key="7">
    <source>
        <dbReference type="Proteomes" id="UP000229703"/>
    </source>
</evidence>
<dbReference type="InterPro" id="IPR011013">
    <property type="entry name" value="Gal_mutarotase_sf_dom"/>
</dbReference>
<evidence type="ECO:0000259" key="5">
    <source>
        <dbReference type="SMART" id="SM00872"/>
    </source>
</evidence>
<dbReference type="GO" id="GO:0006013">
    <property type="term" value="P:mannose metabolic process"/>
    <property type="evidence" value="ECO:0007669"/>
    <property type="project" value="InterPro"/>
</dbReference>
<dbReference type="GO" id="GO:0030246">
    <property type="term" value="F:carbohydrate binding"/>
    <property type="evidence" value="ECO:0007669"/>
    <property type="project" value="InterPro"/>
</dbReference>
<keyword evidence="3" id="KW-0378">Hydrolase</keyword>
<evidence type="ECO:0000256" key="1">
    <source>
        <dbReference type="ARBA" id="ARBA00009792"/>
    </source>
</evidence>
<dbReference type="EMBL" id="PFJK01000261">
    <property type="protein sequence ID" value="PIX76842.1"/>
    <property type="molecule type" value="Genomic_DNA"/>
</dbReference>
<dbReference type="GO" id="GO:0004559">
    <property type="term" value="F:alpha-mannosidase activity"/>
    <property type="evidence" value="ECO:0007669"/>
    <property type="project" value="InterPro"/>
</dbReference>
<dbReference type="SMART" id="SM00872">
    <property type="entry name" value="Alpha-mann_mid"/>
    <property type="match status" value="1"/>
</dbReference>
<evidence type="ECO:0000313" key="6">
    <source>
        <dbReference type="EMBL" id="PIX76842.1"/>
    </source>
</evidence>
<dbReference type="InterPro" id="IPR011682">
    <property type="entry name" value="Glyco_hydro_38_C"/>
</dbReference>
<dbReference type="InterPro" id="IPR011330">
    <property type="entry name" value="Glyco_hydro/deAcase_b/a-brl"/>
</dbReference>
<dbReference type="AlphaFoldDB" id="A0A2M7M2B6"/>
<accession>A0A2M7M2B6</accession>
<comment type="caution">
    <text evidence="6">The sequence shown here is derived from an EMBL/GenBank/DDBJ whole genome shotgun (WGS) entry which is preliminary data.</text>
</comment>
<protein>
    <recommendedName>
        <fullName evidence="5">Glycoside hydrolase family 38 central domain-containing protein</fullName>
    </recommendedName>
</protein>
<dbReference type="PANTHER" id="PTHR46017:SF1">
    <property type="entry name" value="ALPHA-MANNOSIDASE 2C1"/>
    <property type="match status" value="1"/>
</dbReference>
<proteinExistence type="inferred from homology"/>
<dbReference type="InterPro" id="IPR037094">
    <property type="entry name" value="Glyco_hydro_38_cen_sf"/>
</dbReference>
<keyword evidence="4" id="KW-0326">Glycosidase</keyword>